<evidence type="ECO:0000313" key="2">
    <source>
        <dbReference type="WBParaSite" id="PDA_v2.g8837.t1"/>
    </source>
</evidence>
<proteinExistence type="predicted"/>
<accession>A0A914QY86</accession>
<dbReference type="AlphaFoldDB" id="A0A914QY86"/>
<name>A0A914QY86_9BILA</name>
<dbReference type="Proteomes" id="UP000887578">
    <property type="component" value="Unplaced"/>
</dbReference>
<protein>
    <submittedName>
        <fullName evidence="2">Uncharacterized protein</fullName>
    </submittedName>
</protein>
<evidence type="ECO:0000313" key="1">
    <source>
        <dbReference type="Proteomes" id="UP000887578"/>
    </source>
</evidence>
<reference evidence="2" key="1">
    <citation type="submission" date="2022-11" db="UniProtKB">
        <authorList>
            <consortium name="WormBaseParasite"/>
        </authorList>
    </citation>
    <scope>IDENTIFICATION</scope>
</reference>
<keyword evidence="1" id="KW-1185">Reference proteome</keyword>
<organism evidence="1 2">
    <name type="scientific">Panagrolaimus davidi</name>
    <dbReference type="NCBI Taxonomy" id="227884"/>
    <lineage>
        <taxon>Eukaryota</taxon>
        <taxon>Metazoa</taxon>
        <taxon>Ecdysozoa</taxon>
        <taxon>Nematoda</taxon>
        <taxon>Chromadorea</taxon>
        <taxon>Rhabditida</taxon>
        <taxon>Tylenchina</taxon>
        <taxon>Panagrolaimomorpha</taxon>
        <taxon>Panagrolaimoidea</taxon>
        <taxon>Panagrolaimidae</taxon>
        <taxon>Panagrolaimus</taxon>
    </lineage>
</organism>
<dbReference type="WBParaSite" id="PDA_v2.g8837.t1">
    <property type="protein sequence ID" value="PDA_v2.g8837.t1"/>
    <property type="gene ID" value="PDA_v2.g8837"/>
</dbReference>
<sequence>MDNNSILKIDDKKHVCSKVQYFPDKYFEIQAIKKPKYEILETCNTKSGKVLIIFNPNNRNECHEYAWRNHKKAFRCLSCGITVHIHNALKETEYIELLHLNHGCEYRQFNREKYFDIQEIRKPNYEILENCNTKTGKVLIVFNANNRNECHEFRFLNREKAYYCLDCRARAKVQNASMENEFIEFFKFNHGCEYRQFNREKYFKFKNFVSPGNFEIQTEMFGEREKKSLIIFDENDRTKCYIYSFRLSKKIFICFNCEKQNVIVSAKLQQNCDGENYFILSKNEHVCEMVKYEPQKMNDIILRAPNIKVMEKTSNGIPKVFVFDSADKSLCHIFSKFTYEKNRYECLGCKEKTKGLFTIYLCNDENGEYFVRMKNNQKHICQLRKYEPEKYAITEISRIDTYFFYRKNSMPNSINVAIFDSNDSTFCYPFFYQKSTNNFHCSNCLKLKKSYVIAFPKIDENNKEYFIHHPKKHICKPKRISSIQKTSKFILLERKDIVFKEKENTKEVKIDETRILKLPNFEFRHGKHGTPEGKLVIFDTNDKSLCYEYYFVIRDKYFICGNCETKKHRVTAKVHLNNETNEKFLELSKNEHICEPKLKPKTIAKSMFELYQNKNVDKKLIVFTSEKKDFVYEYCWKESGFYCPQCMKQHKYVGAKVRGENENEKFVELSNVEHICKQKKFVEKNYKK</sequence>